<dbReference type="Pfam" id="PF04023">
    <property type="entry name" value="FeoA"/>
    <property type="match status" value="1"/>
</dbReference>
<sequence length="81" mass="8839">MISLIQAPFDTPLRIAGIFGGHGVHRRLLALGFHKSDIIELDSRGILRGPVLIKNLTSDTSVALGRGIAQKILVELIDERK</sequence>
<comment type="caution">
    <text evidence="3">The sequence shown here is derived from an EMBL/GenBank/DDBJ whole genome shotgun (WGS) entry which is preliminary data.</text>
</comment>
<dbReference type="InterPro" id="IPR008988">
    <property type="entry name" value="Transcriptional_repressor_C"/>
</dbReference>
<evidence type="ECO:0000256" key="1">
    <source>
        <dbReference type="ARBA" id="ARBA00023004"/>
    </source>
</evidence>
<feature type="domain" description="Ferrous iron transporter FeoA-like" evidence="2">
    <location>
        <begin position="2"/>
        <end position="76"/>
    </location>
</feature>
<dbReference type="InterPro" id="IPR038157">
    <property type="entry name" value="FeoA_core_dom"/>
</dbReference>
<proteinExistence type="predicted"/>
<evidence type="ECO:0000259" key="2">
    <source>
        <dbReference type="SMART" id="SM00899"/>
    </source>
</evidence>
<keyword evidence="1" id="KW-0408">Iron</keyword>
<dbReference type="AlphaFoldDB" id="X1IQ18"/>
<dbReference type="GO" id="GO:0046914">
    <property type="term" value="F:transition metal ion binding"/>
    <property type="evidence" value="ECO:0007669"/>
    <property type="project" value="InterPro"/>
</dbReference>
<dbReference type="Gene3D" id="2.30.30.90">
    <property type="match status" value="1"/>
</dbReference>
<reference evidence="3" key="1">
    <citation type="journal article" date="2014" name="Front. Microbiol.">
        <title>High frequency of phylogenetically diverse reductive dehalogenase-homologous genes in deep subseafloor sedimentary metagenomes.</title>
        <authorList>
            <person name="Kawai M."/>
            <person name="Futagami T."/>
            <person name="Toyoda A."/>
            <person name="Takaki Y."/>
            <person name="Nishi S."/>
            <person name="Hori S."/>
            <person name="Arai W."/>
            <person name="Tsubouchi T."/>
            <person name="Morono Y."/>
            <person name="Uchiyama I."/>
            <person name="Ito T."/>
            <person name="Fujiyama A."/>
            <person name="Inagaki F."/>
            <person name="Takami H."/>
        </authorList>
    </citation>
    <scope>NUCLEOTIDE SEQUENCE</scope>
    <source>
        <strain evidence="3">Expedition CK06-06</strain>
    </source>
</reference>
<dbReference type="SUPFAM" id="SSF50037">
    <property type="entry name" value="C-terminal domain of transcriptional repressors"/>
    <property type="match status" value="1"/>
</dbReference>
<name>X1IQ18_9ZZZZ</name>
<dbReference type="InterPro" id="IPR007167">
    <property type="entry name" value="Fe-transptr_FeoA-like"/>
</dbReference>
<dbReference type="SMART" id="SM00899">
    <property type="entry name" value="FeoA"/>
    <property type="match status" value="1"/>
</dbReference>
<evidence type="ECO:0000313" key="3">
    <source>
        <dbReference type="EMBL" id="GAH84521.1"/>
    </source>
</evidence>
<organism evidence="3">
    <name type="scientific">marine sediment metagenome</name>
    <dbReference type="NCBI Taxonomy" id="412755"/>
    <lineage>
        <taxon>unclassified sequences</taxon>
        <taxon>metagenomes</taxon>
        <taxon>ecological metagenomes</taxon>
    </lineage>
</organism>
<protein>
    <recommendedName>
        <fullName evidence="2">Ferrous iron transporter FeoA-like domain-containing protein</fullName>
    </recommendedName>
</protein>
<accession>X1IQ18</accession>
<gene>
    <name evidence="3" type="ORF">S03H2_59734</name>
</gene>
<dbReference type="EMBL" id="BARU01038423">
    <property type="protein sequence ID" value="GAH84521.1"/>
    <property type="molecule type" value="Genomic_DNA"/>
</dbReference>